<dbReference type="Proteomes" id="UP000229966">
    <property type="component" value="Unassembled WGS sequence"/>
</dbReference>
<evidence type="ECO:0000313" key="3">
    <source>
        <dbReference type="Proteomes" id="UP000229966"/>
    </source>
</evidence>
<reference evidence="3" key="1">
    <citation type="submission" date="2017-09" db="EMBL/GenBank/DDBJ databases">
        <title>Depth-based differentiation of microbial function through sediment-hosted aquifers and enrichment of novel symbionts in the deep terrestrial subsurface.</title>
        <authorList>
            <person name="Probst A.J."/>
            <person name="Ladd B."/>
            <person name="Jarett J.K."/>
            <person name="Geller-Mcgrath D.E."/>
            <person name="Sieber C.M.K."/>
            <person name="Emerson J.B."/>
            <person name="Anantharaman K."/>
            <person name="Thomas B.C."/>
            <person name="Malmstrom R."/>
            <person name="Stieglmeier M."/>
            <person name="Klingl A."/>
            <person name="Woyke T."/>
            <person name="Ryan C.M."/>
            <person name="Banfield J.F."/>
        </authorList>
    </citation>
    <scope>NUCLEOTIDE SEQUENCE [LARGE SCALE GENOMIC DNA]</scope>
</reference>
<accession>A0A2M7CIT5</accession>
<dbReference type="EMBL" id="PEUM01000024">
    <property type="protein sequence ID" value="PIV25552.1"/>
    <property type="molecule type" value="Genomic_DNA"/>
</dbReference>
<comment type="caution">
    <text evidence="2">The sequence shown here is derived from an EMBL/GenBank/DDBJ whole genome shotgun (WGS) entry which is preliminary data.</text>
</comment>
<gene>
    <name evidence="2" type="ORF">COS38_01010</name>
</gene>
<protein>
    <submittedName>
        <fullName evidence="2">Uncharacterized protein</fullName>
    </submittedName>
</protein>
<sequence>MAMLRMFIVDINFYDLHNLHKISFHPLSSSTESPFVILNRKRSASDWGSIPSRHPALDAGSIQSGFPLSRE</sequence>
<dbReference type="AlphaFoldDB" id="A0A2M7CIT5"/>
<proteinExistence type="predicted"/>
<feature type="compositionally biased region" description="Polar residues" evidence="1">
    <location>
        <begin position="61"/>
        <end position="71"/>
    </location>
</feature>
<evidence type="ECO:0000313" key="2">
    <source>
        <dbReference type="EMBL" id="PIV25552.1"/>
    </source>
</evidence>
<name>A0A2M7CIT5_9BACT</name>
<feature type="region of interest" description="Disordered" evidence="1">
    <location>
        <begin position="46"/>
        <end position="71"/>
    </location>
</feature>
<organism evidence="2 3">
    <name type="scientific">Candidatus Berkelbacteria bacterium CG03_land_8_20_14_0_80_40_36</name>
    <dbReference type="NCBI Taxonomy" id="1974509"/>
    <lineage>
        <taxon>Bacteria</taxon>
        <taxon>Candidatus Berkelbacteria</taxon>
    </lineage>
</organism>
<evidence type="ECO:0000256" key="1">
    <source>
        <dbReference type="SAM" id="MobiDB-lite"/>
    </source>
</evidence>